<dbReference type="InterPro" id="IPR016181">
    <property type="entry name" value="Acyl_CoA_acyltransferase"/>
</dbReference>
<dbReference type="Gene3D" id="3.40.630.30">
    <property type="match status" value="1"/>
</dbReference>
<dbReference type="Pfam" id="PF13673">
    <property type="entry name" value="Acetyltransf_10"/>
    <property type="match status" value="1"/>
</dbReference>
<comment type="caution">
    <text evidence="2">The sequence shown here is derived from an EMBL/GenBank/DDBJ whole genome shotgun (WGS) entry which is preliminary data.</text>
</comment>
<proteinExistence type="predicted"/>
<accession>A0ABS7EFY4</accession>
<protein>
    <submittedName>
        <fullName evidence="2">GNAT family N-acetyltransferase</fullName>
    </submittedName>
</protein>
<evidence type="ECO:0000259" key="1">
    <source>
        <dbReference type="PROSITE" id="PS51186"/>
    </source>
</evidence>
<feature type="domain" description="N-acetyltransferase" evidence="1">
    <location>
        <begin position="3"/>
        <end position="149"/>
    </location>
</feature>
<organism evidence="2 3">
    <name type="scientific">Neiella holothuriorum</name>
    <dbReference type="NCBI Taxonomy" id="2870530"/>
    <lineage>
        <taxon>Bacteria</taxon>
        <taxon>Pseudomonadati</taxon>
        <taxon>Pseudomonadota</taxon>
        <taxon>Gammaproteobacteria</taxon>
        <taxon>Alteromonadales</taxon>
        <taxon>Echinimonadaceae</taxon>
        <taxon>Neiella</taxon>
    </lineage>
</organism>
<sequence>MSLKYRINSPVTVGQFLHLLHESELANRRPVNDLSCMQGMLKHSNLIVSAWDNEELVGIARSMTDFHYACYLSDLAVSKAYQGHLIGYNLQVLTQQQLGENCKLILLAAPGLDDYYASIGYQKHDNCWVLPRAESLSQRGYSPSVKQLR</sequence>
<dbReference type="RefSeq" id="WP_220103862.1">
    <property type="nucleotide sequence ID" value="NZ_JAHZSS010000009.1"/>
</dbReference>
<dbReference type="EMBL" id="JAHZSS010000009">
    <property type="protein sequence ID" value="MBW8191175.1"/>
    <property type="molecule type" value="Genomic_DNA"/>
</dbReference>
<dbReference type="InterPro" id="IPR000182">
    <property type="entry name" value="GNAT_dom"/>
</dbReference>
<keyword evidence="3" id="KW-1185">Reference proteome</keyword>
<dbReference type="Proteomes" id="UP001166251">
    <property type="component" value="Unassembled WGS sequence"/>
</dbReference>
<name>A0ABS7EFY4_9GAMM</name>
<dbReference type="SUPFAM" id="SSF55729">
    <property type="entry name" value="Acyl-CoA N-acyltransferases (Nat)"/>
    <property type="match status" value="1"/>
</dbReference>
<evidence type="ECO:0000313" key="2">
    <source>
        <dbReference type="EMBL" id="MBW8191175.1"/>
    </source>
</evidence>
<gene>
    <name evidence="2" type="ORF">K0504_09020</name>
</gene>
<dbReference type="PROSITE" id="PS51186">
    <property type="entry name" value="GNAT"/>
    <property type="match status" value="1"/>
</dbReference>
<reference evidence="2" key="1">
    <citation type="submission" date="2021-07" db="EMBL/GenBank/DDBJ databases">
        <title>Neiella marina sp. nov., isolated from the intestinal content of sea cucumber Apostichopus japonicus.</title>
        <authorList>
            <person name="Bai X."/>
        </authorList>
    </citation>
    <scope>NUCLEOTIDE SEQUENCE</scope>
    <source>
        <strain evidence="2">126</strain>
    </source>
</reference>
<dbReference type="CDD" id="cd04301">
    <property type="entry name" value="NAT_SF"/>
    <property type="match status" value="1"/>
</dbReference>
<evidence type="ECO:0000313" key="3">
    <source>
        <dbReference type="Proteomes" id="UP001166251"/>
    </source>
</evidence>